<feature type="modified residue" description="Pyruvic acid (Ser); by autocatalysis" evidence="9">
    <location>
        <position position="107"/>
    </location>
</feature>
<keyword evidence="12" id="KW-1185">Reference proteome</keyword>
<evidence type="ECO:0000313" key="12">
    <source>
        <dbReference type="Proteomes" id="UP000216446"/>
    </source>
</evidence>
<keyword evidence="8 9" id="KW-0670">Pyruvate</keyword>
<feature type="chain" id="PRO_5023444547" description="S-adenosylmethionine decarboxylase alpha chain" evidence="9">
    <location>
        <begin position="107"/>
        <end position="185"/>
    </location>
</feature>
<comment type="similarity">
    <text evidence="9">Belongs to the prokaryotic AdoMetDC family. Type 1 subfamily.</text>
</comment>
<keyword evidence="9" id="KW-0949">S-adenosyl-L-methionine</keyword>
<dbReference type="EMBL" id="MQWB01000001">
    <property type="protein sequence ID" value="OZC03922.1"/>
    <property type="molecule type" value="Genomic_DNA"/>
</dbReference>
<feature type="chain" id="PRO_5023444546" description="S-adenosylmethionine decarboxylase beta chain" evidence="9">
    <location>
        <begin position="1"/>
        <end position="106"/>
    </location>
</feature>
<dbReference type="EC" id="4.1.1.50" evidence="9"/>
<evidence type="ECO:0000256" key="7">
    <source>
        <dbReference type="ARBA" id="ARBA00023270"/>
    </source>
</evidence>
<feature type="region of interest" description="Disordered" evidence="10">
    <location>
        <begin position="154"/>
        <end position="185"/>
    </location>
</feature>
<dbReference type="GO" id="GO:0005829">
    <property type="term" value="C:cytosol"/>
    <property type="evidence" value="ECO:0007669"/>
    <property type="project" value="TreeGrafter"/>
</dbReference>
<name>A0A259U1R6_9BACT</name>
<dbReference type="PANTHER" id="PTHR33866">
    <property type="entry name" value="S-ADENOSYLMETHIONINE DECARBOXYLASE PROENZYME"/>
    <property type="match status" value="1"/>
</dbReference>
<accession>A0A259U1R6</accession>
<evidence type="ECO:0000256" key="4">
    <source>
        <dbReference type="ARBA" id="ARBA00023115"/>
    </source>
</evidence>
<feature type="active site" description="Proton donor; for catalytic activity" evidence="9">
    <location>
        <position position="127"/>
    </location>
</feature>
<keyword evidence="3 9" id="KW-0745">Spermidine biosynthesis</keyword>
<dbReference type="Gene3D" id="3.60.90.10">
    <property type="entry name" value="S-adenosylmethionine decarboxylase"/>
    <property type="match status" value="1"/>
</dbReference>
<dbReference type="PANTHER" id="PTHR33866:SF2">
    <property type="entry name" value="S-ADENOSYLMETHIONINE DECARBOXYLASE PROENZYME"/>
    <property type="match status" value="1"/>
</dbReference>
<comment type="catalytic activity">
    <reaction evidence="9">
        <text>S-adenosyl-L-methionine + H(+) = S-adenosyl 3-(methylsulfanyl)propylamine + CO2</text>
        <dbReference type="Rhea" id="RHEA:15981"/>
        <dbReference type="ChEBI" id="CHEBI:15378"/>
        <dbReference type="ChEBI" id="CHEBI:16526"/>
        <dbReference type="ChEBI" id="CHEBI:57443"/>
        <dbReference type="ChEBI" id="CHEBI:59789"/>
        <dbReference type="EC" id="4.1.1.50"/>
    </reaction>
</comment>
<comment type="subunit">
    <text evidence="9">Heterotetramer of two alpha and two beta chains arranged as a dimer of alpha/beta heterodimers.</text>
</comment>
<dbReference type="GO" id="GO:0004014">
    <property type="term" value="F:adenosylmethionine decarboxylase activity"/>
    <property type="evidence" value="ECO:0007669"/>
    <property type="project" value="UniProtKB-UniRule"/>
</dbReference>
<dbReference type="HAMAP" id="MF_00464">
    <property type="entry name" value="AdoMetDC_1"/>
    <property type="match status" value="1"/>
</dbReference>
<comment type="cofactor">
    <cofactor evidence="9">
        <name>pyruvate</name>
        <dbReference type="ChEBI" id="CHEBI:15361"/>
    </cofactor>
    <text evidence="9">Binds 1 pyruvoyl group covalently per subunit.</text>
</comment>
<dbReference type="Proteomes" id="UP000216446">
    <property type="component" value="Unassembled WGS sequence"/>
</dbReference>
<protein>
    <recommendedName>
        <fullName evidence="9">S-adenosylmethionine decarboxylase proenzyme</fullName>
        <shortName evidence="9">AdoMetDC</shortName>
        <shortName evidence="9">SAMDC</shortName>
        <ecNumber evidence="9">4.1.1.50</ecNumber>
    </recommendedName>
    <component>
        <recommendedName>
            <fullName evidence="9">S-adenosylmethionine decarboxylase beta chain</fullName>
        </recommendedName>
    </component>
    <component>
        <recommendedName>
            <fullName evidence="9">S-adenosylmethionine decarboxylase alpha chain</fullName>
        </recommendedName>
    </component>
</protein>
<reference evidence="11 12" key="1">
    <citation type="submission" date="2016-11" db="EMBL/GenBank/DDBJ databases">
        <title>Study of marine rhodopsin-containing bacteria.</title>
        <authorList>
            <person name="Yoshizawa S."/>
            <person name="Kumagai Y."/>
            <person name="Kogure K."/>
        </authorList>
    </citation>
    <scope>NUCLEOTIDE SEQUENCE [LARGE SCALE GENOMIC DNA]</scope>
    <source>
        <strain evidence="11 12">SG-29</strain>
    </source>
</reference>
<evidence type="ECO:0000256" key="3">
    <source>
        <dbReference type="ARBA" id="ARBA00023066"/>
    </source>
</evidence>
<keyword evidence="4 9" id="KW-0620">Polyamine biosynthesis</keyword>
<feature type="site" description="Cleavage (non-hydrolytic); by autolysis" evidence="9">
    <location>
        <begin position="106"/>
        <end position="107"/>
    </location>
</feature>
<dbReference type="InParanoid" id="A0A259U1R6"/>
<dbReference type="Pfam" id="PF02675">
    <property type="entry name" value="AdoMet_dc"/>
    <property type="match status" value="1"/>
</dbReference>
<feature type="active site" description="Schiff-base intermediate with substrate; via pyruvic acid" evidence="9">
    <location>
        <position position="107"/>
    </location>
</feature>
<dbReference type="SUPFAM" id="SSF56276">
    <property type="entry name" value="S-adenosylmethionine decarboxylase"/>
    <property type="match status" value="1"/>
</dbReference>
<dbReference type="UniPathway" id="UPA00331">
    <property type="reaction ID" value="UER00451"/>
</dbReference>
<evidence type="ECO:0000256" key="9">
    <source>
        <dbReference type="HAMAP-Rule" id="MF_00464"/>
    </source>
</evidence>
<dbReference type="GO" id="GO:0008295">
    <property type="term" value="P:spermidine biosynthetic process"/>
    <property type="evidence" value="ECO:0007669"/>
    <property type="project" value="UniProtKB-UniRule"/>
</dbReference>
<comment type="function">
    <text evidence="9">Catalyzes the decarboxylation of S-adenosylmethionine to S-adenosylmethioninamine (dcAdoMet), the propylamine donor required for the synthesis of the polyamines spermine and spermidine from the diamine putrescine.</text>
</comment>
<evidence type="ECO:0000313" key="11">
    <source>
        <dbReference type="EMBL" id="OZC03922.1"/>
    </source>
</evidence>
<comment type="pathway">
    <text evidence="9">Amine and polyamine biosynthesis; S-adenosylmethioninamine biosynthesis; S-adenosylmethioninamine from S-adenosyl-L-methionine: step 1/1.</text>
</comment>
<keyword evidence="2 9" id="KW-0068">Autocatalytic cleavage</keyword>
<gene>
    <name evidence="9" type="primary">speH</name>
    <name evidence="11" type="ORF">BSZ36_13600</name>
</gene>
<comment type="caution">
    <text evidence="11">The sequence shown here is derived from an EMBL/GenBank/DDBJ whole genome shotgun (WGS) entry which is preliminary data.</text>
</comment>
<dbReference type="AlphaFoldDB" id="A0A259U1R6"/>
<dbReference type="InterPro" id="IPR016067">
    <property type="entry name" value="S-AdoMet_deCO2ase_core"/>
</dbReference>
<proteinExistence type="inferred from homology"/>
<comment type="PTM">
    <text evidence="9">Is synthesized initially as an inactive proenzyme. Formation of the active enzyme involves a self-maturation process in which the active site pyruvoyl group is generated from an internal serine residue via an autocatalytic post-translational modification. Two non-identical subunits are generated from the proenzyme in this reaction, and the pyruvate is formed at the N-terminus of the alpha chain, which is derived from the carboxyl end of the proenzyme. The post-translation cleavage follows an unusual pathway, termed non-hydrolytic serinolysis, in which the side chain hydroxyl group of the serine supplies its oxygen atom to form the C-terminus of the beta chain, while the remainder of the serine residue undergoes an oxidative deamination to produce ammonia and the pyruvoyl group blocking the N-terminus of the alpha chain.</text>
</comment>
<evidence type="ECO:0000256" key="2">
    <source>
        <dbReference type="ARBA" id="ARBA00022813"/>
    </source>
</evidence>
<keyword evidence="5 9" id="KW-0865">Zymogen</keyword>
<keyword evidence="1 9" id="KW-0210">Decarboxylase</keyword>
<keyword evidence="6 9" id="KW-0456">Lyase</keyword>
<evidence type="ECO:0000256" key="5">
    <source>
        <dbReference type="ARBA" id="ARBA00023145"/>
    </source>
</evidence>
<dbReference type="InterPro" id="IPR003826">
    <property type="entry name" value="AdoMetDC_fam_prok"/>
</dbReference>
<feature type="active site" description="Proton acceptor; for processing activity" evidence="9">
    <location>
        <position position="112"/>
    </location>
</feature>
<dbReference type="NCBIfam" id="TIGR03330">
    <property type="entry name" value="SAM_DCase_Bsu"/>
    <property type="match status" value="1"/>
</dbReference>
<evidence type="ECO:0000256" key="6">
    <source>
        <dbReference type="ARBA" id="ARBA00023239"/>
    </source>
</evidence>
<keyword evidence="7 9" id="KW-0704">Schiff base</keyword>
<organism evidence="11 12">
    <name type="scientific">Rubricoccus marinus</name>
    <dbReference type="NCBI Taxonomy" id="716817"/>
    <lineage>
        <taxon>Bacteria</taxon>
        <taxon>Pseudomonadati</taxon>
        <taxon>Rhodothermota</taxon>
        <taxon>Rhodothermia</taxon>
        <taxon>Rhodothermales</taxon>
        <taxon>Rubricoccaceae</taxon>
        <taxon>Rubricoccus</taxon>
    </lineage>
</organism>
<evidence type="ECO:0000256" key="1">
    <source>
        <dbReference type="ARBA" id="ARBA00022793"/>
    </source>
</evidence>
<dbReference type="InterPro" id="IPR017716">
    <property type="entry name" value="S-AdoMet_deCOase_pro-enz"/>
</dbReference>
<feature type="region of interest" description="Disordered" evidence="10">
    <location>
        <begin position="17"/>
        <end position="43"/>
    </location>
</feature>
<sequence>MDALQRTSVGARLASPAFGALSEGETNPAPTKPLSPLAPEASASQPAGGHHLLVDFWVADAEPLRRVATWETLLPDACREAGATVLGGRFHQFEPEGVTGIVLLAESHASLHTWPEAGLVTLDVFTCGALDAHAIVDRIRDALAPVRERITAVDRGDRAPDAARSARGPASGEALPNSASGVPSP</sequence>
<evidence type="ECO:0000256" key="8">
    <source>
        <dbReference type="ARBA" id="ARBA00023317"/>
    </source>
</evidence>
<evidence type="ECO:0000256" key="10">
    <source>
        <dbReference type="SAM" id="MobiDB-lite"/>
    </source>
</evidence>